<evidence type="ECO:0000313" key="1">
    <source>
        <dbReference type="EMBL" id="KAA2224669.1"/>
    </source>
</evidence>
<comment type="caution">
    <text evidence="1">The sequence shown here is derived from an EMBL/GenBank/DDBJ whole genome shotgun (WGS) entry which is preliminary data.</text>
</comment>
<name>A0A5B2UDM6_9FLAO</name>
<protein>
    <submittedName>
        <fullName evidence="1">Uncharacterized protein</fullName>
    </submittedName>
</protein>
<gene>
    <name evidence="1" type="ORF">FW780_10830</name>
</gene>
<proteinExistence type="predicted"/>
<accession>A0A5B2UDM6</accession>
<dbReference type="OrthoDB" id="255953at2"/>
<sequence length="76" mass="8653">MDIASTIPYGDSTRHNCDNCGAELEVHVVKQKSHNEKEEYNCPECNKLFYARVSQPIQKIIVIKKRTDGKTDLSVD</sequence>
<dbReference type="Proteomes" id="UP000323082">
    <property type="component" value="Unassembled WGS sequence"/>
</dbReference>
<evidence type="ECO:0000313" key="2">
    <source>
        <dbReference type="Proteomes" id="UP000323082"/>
    </source>
</evidence>
<reference evidence="1 2" key="1">
    <citation type="journal article" date="2015" name="Int. J. Syst. Evol. Microbiol.">
        <title>Chryseobacterium sediminis sp. nov., isolated from a river sediment.</title>
        <authorList>
            <person name="Kampfer P."/>
            <person name="Busse H.J."/>
            <person name="McInroy J.A."/>
            <person name="Glaeser S.P."/>
        </authorList>
    </citation>
    <scope>NUCLEOTIDE SEQUENCE [LARGE SCALE GENOMIC DNA]</scope>
    <source>
        <strain evidence="1 2">IMT-174</strain>
    </source>
</reference>
<organism evidence="1 2">
    <name type="scientific">Chryseobacterium sediminis</name>
    <dbReference type="NCBI Taxonomy" id="1679494"/>
    <lineage>
        <taxon>Bacteria</taxon>
        <taxon>Pseudomonadati</taxon>
        <taxon>Bacteroidota</taxon>
        <taxon>Flavobacteriia</taxon>
        <taxon>Flavobacteriales</taxon>
        <taxon>Weeksellaceae</taxon>
        <taxon>Chryseobacterium group</taxon>
        <taxon>Chryseobacterium</taxon>
    </lineage>
</organism>
<dbReference type="AlphaFoldDB" id="A0A5B2UDM6"/>
<dbReference type="EMBL" id="VUNZ01000001">
    <property type="protein sequence ID" value="KAA2224669.1"/>
    <property type="molecule type" value="Genomic_DNA"/>
</dbReference>
<dbReference type="RefSeq" id="WP_149833586.1">
    <property type="nucleotide sequence ID" value="NZ_VUNZ01000001.1"/>
</dbReference>